<protein>
    <submittedName>
        <fullName evidence="3">Putative ubiquitin</fullName>
    </submittedName>
</protein>
<proteinExistence type="predicted"/>
<dbReference type="PROSITE" id="PS00299">
    <property type="entry name" value="UBIQUITIN_1"/>
    <property type="match status" value="1"/>
</dbReference>
<dbReference type="GO" id="GO:0003729">
    <property type="term" value="F:mRNA binding"/>
    <property type="evidence" value="ECO:0007669"/>
    <property type="project" value="UniProtKB-ARBA"/>
</dbReference>
<dbReference type="Proteomes" id="UP000238479">
    <property type="component" value="Chromosome 1"/>
</dbReference>
<organism evidence="3 4">
    <name type="scientific">Rosa chinensis</name>
    <name type="common">China rose</name>
    <dbReference type="NCBI Taxonomy" id="74649"/>
    <lineage>
        <taxon>Eukaryota</taxon>
        <taxon>Viridiplantae</taxon>
        <taxon>Streptophyta</taxon>
        <taxon>Embryophyta</taxon>
        <taxon>Tracheophyta</taxon>
        <taxon>Spermatophyta</taxon>
        <taxon>Magnoliopsida</taxon>
        <taxon>eudicotyledons</taxon>
        <taxon>Gunneridae</taxon>
        <taxon>Pentapetalae</taxon>
        <taxon>rosids</taxon>
        <taxon>fabids</taxon>
        <taxon>Rosales</taxon>
        <taxon>Rosaceae</taxon>
        <taxon>Rosoideae</taxon>
        <taxon>Rosoideae incertae sedis</taxon>
        <taxon>Rosa</taxon>
    </lineage>
</organism>
<dbReference type="InterPro" id="IPR019956">
    <property type="entry name" value="Ubiquitin_dom"/>
</dbReference>
<dbReference type="STRING" id="74649.A0A2P6SIB1"/>
<comment type="caution">
    <text evidence="3">The sequence shown here is derived from an EMBL/GenBank/DDBJ whole genome shotgun (WGS) entry which is preliminary data.</text>
</comment>
<feature type="domain" description="Ubiquitin-like" evidence="2">
    <location>
        <begin position="1"/>
        <end position="66"/>
    </location>
</feature>
<dbReference type="AlphaFoldDB" id="A0A2P6SIB1"/>
<evidence type="ECO:0000313" key="3">
    <source>
        <dbReference type="EMBL" id="PRQ58422.1"/>
    </source>
</evidence>
<dbReference type="Gene3D" id="3.10.20.90">
    <property type="entry name" value="Phosphatidylinositol 3-kinase Catalytic Subunit, Chain A, domain 1"/>
    <property type="match status" value="3"/>
</dbReference>
<dbReference type="SUPFAM" id="SSF54236">
    <property type="entry name" value="Ubiquitin-like"/>
    <property type="match status" value="3"/>
</dbReference>
<dbReference type="SMART" id="SM00213">
    <property type="entry name" value="UBQ"/>
    <property type="match status" value="3"/>
</dbReference>
<accession>A0A2P6SIB1</accession>
<dbReference type="PRINTS" id="PR00348">
    <property type="entry name" value="UBIQUITIN"/>
</dbReference>
<dbReference type="Pfam" id="PF00240">
    <property type="entry name" value="ubiquitin"/>
    <property type="match status" value="3"/>
</dbReference>
<dbReference type="FunFam" id="3.10.20.90:FF:000160">
    <property type="entry name" value="Polyubiquitin-C"/>
    <property type="match status" value="1"/>
</dbReference>
<feature type="domain" description="Ubiquitin-like" evidence="2">
    <location>
        <begin position="66"/>
        <end position="138"/>
    </location>
</feature>
<dbReference type="PANTHER" id="PTHR10666">
    <property type="entry name" value="UBIQUITIN"/>
    <property type="match status" value="1"/>
</dbReference>
<evidence type="ECO:0000259" key="2">
    <source>
        <dbReference type="PROSITE" id="PS50053"/>
    </source>
</evidence>
<reference evidence="3 4" key="1">
    <citation type="journal article" date="2018" name="Nat. Genet.">
        <title>The Rosa genome provides new insights in the design of modern roses.</title>
        <authorList>
            <person name="Bendahmane M."/>
        </authorList>
    </citation>
    <scope>NUCLEOTIDE SEQUENCE [LARGE SCALE GENOMIC DNA]</scope>
    <source>
        <strain evidence="4">cv. Old Blush</strain>
    </source>
</reference>
<dbReference type="CDD" id="cd17039">
    <property type="entry name" value="Ubl_ubiquitin_like"/>
    <property type="match status" value="1"/>
</dbReference>
<dbReference type="EMBL" id="PDCK01000039">
    <property type="protein sequence ID" value="PRQ58422.1"/>
    <property type="molecule type" value="Genomic_DNA"/>
</dbReference>
<evidence type="ECO:0000256" key="1">
    <source>
        <dbReference type="ARBA" id="ARBA00022499"/>
    </source>
</evidence>
<dbReference type="Gramene" id="PRQ58422">
    <property type="protein sequence ID" value="PRQ58422"/>
    <property type="gene ID" value="RchiOBHm_Chr1g0359161"/>
</dbReference>
<keyword evidence="4" id="KW-1185">Reference proteome</keyword>
<dbReference type="InterPro" id="IPR029071">
    <property type="entry name" value="Ubiquitin-like_domsf"/>
</dbReference>
<keyword evidence="1" id="KW-1017">Isopeptide bond</keyword>
<evidence type="ECO:0000313" key="4">
    <source>
        <dbReference type="Proteomes" id="UP000238479"/>
    </source>
</evidence>
<dbReference type="PROSITE" id="PS50053">
    <property type="entry name" value="UBIQUITIN_2"/>
    <property type="match status" value="3"/>
</dbReference>
<dbReference type="InterPro" id="IPR050158">
    <property type="entry name" value="Ubiquitin_ubiquitin-like"/>
</dbReference>
<dbReference type="InterPro" id="IPR019954">
    <property type="entry name" value="Ubiquitin_CS"/>
</dbReference>
<feature type="domain" description="Ubiquitin-like" evidence="2">
    <location>
        <begin position="141"/>
        <end position="216"/>
    </location>
</feature>
<dbReference type="InterPro" id="IPR000626">
    <property type="entry name" value="Ubiquitin-like_dom"/>
</dbReference>
<sequence length="241" mass="27620">MEIFMKTPSGKTITLEVEKIDAIGDVKATVQDQKLLMLFDKQLDDDMTLADCNIWENCTLRLVFRMQIFVEIQNGRTIALEVESSDTIHNVKEKIQETEGIPPINQRLIFAGKQLEDGRRTLADCSIQIESTLELRVRGSIHVFVKQLGGKKSCFEVRSCDTIWSFKNRIYAKEGIPEYEQKLIFHNKQLEDGSTLADNNIQNGTTVFLVHEFGGPTGQSHWRWLLGSRRLSCFLVFSIEY</sequence>
<name>A0A2P6SIB1_ROSCH</name>
<gene>
    <name evidence="3" type="ORF">RchiOBHm_Chr1g0359161</name>
</gene>